<accession>A0A8H6NS62</accession>
<name>A0A8H6NS62_9PEZI</name>
<organism evidence="1 2">
    <name type="scientific">Colletotrichum plurivorum</name>
    <dbReference type="NCBI Taxonomy" id="2175906"/>
    <lineage>
        <taxon>Eukaryota</taxon>
        <taxon>Fungi</taxon>
        <taxon>Dikarya</taxon>
        <taxon>Ascomycota</taxon>
        <taxon>Pezizomycotina</taxon>
        <taxon>Sordariomycetes</taxon>
        <taxon>Hypocreomycetidae</taxon>
        <taxon>Glomerellales</taxon>
        <taxon>Glomerellaceae</taxon>
        <taxon>Colletotrichum</taxon>
        <taxon>Colletotrichum orchidearum species complex</taxon>
    </lineage>
</organism>
<dbReference type="AlphaFoldDB" id="A0A8H6NS62"/>
<evidence type="ECO:0000313" key="2">
    <source>
        <dbReference type="Proteomes" id="UP000654918"/>
    </source>
</evidence>
<evidence type="ECO:0000313" key="1">
    <source>
        <dbReference type="EMBL" id="KAF6841617.1"/>
    </source>
</evidence>
<dbReference type="Proteomes" id="UP000654918">
    <property type="component" value="Unassembled WGS sequence"/>
</dbReference>
<gene>
    <name evidence="1" type="ORF">CPLU01_00289</name>
</gene>
<dbReference type="EMBL" id="WIGO01000002">
    <property type="protein sequence ID" value="KAF6841617.1"/>
    <property type="molecule type" value="Genomic_DNA"/>
</dbReference>
<reference evidence="1" key="1">
    <citation type="journal article" date="2020" name="Phytopathology">
        <title>Genome Sequence Resources of Colletotrichum truncatum, C. plurivorum, C. musicola, and C. sojae: Four Species Pathogenic to Soybean (Glycine max).</title>
        <authorList>
            <person name="Rogerio F."/>
            <person name="Boufleur T.R."/>
            <person name="Ciampi-Guillardi M."/>
            <person name="Sukno S.A."/>
            <person name="Thon M.R."/>
            <person name="Massola Junior N.S."/>
            <person name="Baroncelli R."/>
        </authorList>
    </citation>
    <scope>NUCLEOTIDE SEQUENCE</scope>
    <source>
        <strain evidence="1">LFN00145</strain>
    </source>
</reference>
<proteinExistence type="predicted"/>
<comment type="caution">
    <text evidence="1">The sequence shown here is derived from an EMBL/GenBank/DDBJ whole genome shotgun (WGS) entry which is preliminary data.</text>
</comment>
<protein>
    <submittedName>
        <fullName evidence="1">Uncharacterized protein</fullName>
    </submittedName>
</protein>
<keyword evidence="2" id="KW-1185">Reference proteome</keyword>
<sequence>MPVGSFSFLDPSLRRWHTSTLRFSPGQAQQDLPLLILCSSSRRTMAERAWRIRIPCHTLVGWGLHAGQPKLRAVRSEQKETCCREREATQGRAPVGGAAAPFRHTLSRLLVERSIPTTQNNTPNLLACLRHGHQAGQSIGCGSHHWTTIPLTSTFTMDMPSCNGRLQPQEFDGAKAAFGAACRISSGHSNRYPQIGRSLIGEGPGLRASSEDPSPSHLGSFQVAASADDWEIANAYGDIEEALPMAAQTPRKQCGTPLPTII</sequence>